<keyword evidence="3" id="KW-0238">DNA-binding</keyword>
<keyword evidence="8" id="KW-1185">Reference proteome</keyword>
<dbReference type="Gene3D" id="3.40.190.10">
    <property type="entry name" value="Periplasmic binding protein-like II"/>
    <property type="match status" value="2"/>
</dbReference>
<evidence type="ECO:0000256" key="1">
    <source>
        <dbReference type="ARBA" id="ARBA00022491"/>
    </source>
</evidence>
<dbReference type="InterPro" id="IPR010982">
    <property type="entry name" value="Lambda_DNA-bd_dom_sf"/>
</dbReference>
<dbReference type="Proteomes" id="UP000829708">
    <property type="component" value="Chromosome"/>
</dbReference>
<dbReference type="InterPro" id="IPR006059">
    <property type="entry name" value="SBP"/>
</dbReference>
<dbReference type="InterPro" id="IPR000843">
    <property type="entry name" value="HTH_LacI"/>
</dbReference>
<evidence type="ECO:0000256" key="3">
    <source>
        <dbReference type="ARBA" id="ARBA00023125"/>
    </source>
</evidence>
<evidence type="ECO:0000259" key="5">
    <source>
        <dbReference type="PROSITE" id="PS50932"/>
    </source>
</evidence>
<dbReference type="InterPro" id="IPR001387">
    <property type="entry name" value="Cro/C1-type_HTH"/>
</dbReference>
<keyword evidence="4" id="KW-0804">Transcription</keyword>
<feature type="domain" description="HTH cro/C1-type" evidence="6">
    <location>
        <begin position="3"/>
        <end position="39"/>
    </location>
</feature>
<dbReference type="EMBL" id="CP094929">
    <property type="protein sequence ID" value="UOM51531.1"/>
    <property type="molecule type" value="Genomic_DNA"/>
</dbReference>
<dbReference type="PROSITE" id="PS50943">
    <property type="entry name" value="HTH_CROC1"/>
    <property type="match status" value="1"/>
</dbReference>
<dbReference type="PROSITE" id="PS50932">
    <property type="entry name" value="HTH_LACI_2"/>
    <property type="match status" value="1"/>
</dbReference>
<dbReference type="Gene3D" id="1.10.260.40">
    <property type="entry name" value="lambda repressor-like DNA-binding domains"/>
    <property type="match status" value="1"/>
</dbReference>
<reference evidence="8" key="1">
    <citation type="journal article" date="2024" name="J Bioinform Genom">
        <title>Complete genome sequence of the type strain bacterium Sphaerochaeta associata GLS2t (VKM B-2742)t.</title>
        <authorList>
            <person name="Troshina O.Y."/>
            <person name="Tepeeva A.N."/>
            <person name="Arzamasceva V.O."/>
            <person name="Whitman W.B."/>
            <person name="Varghese N."/>
            <person name="Shapiro N."/>
            <person name="Woyke T."/>
            <person name="Kripides N.C."/>
            <person name="Vasilenko O.V."/>
        </authorList>
    </citation>
    <scope>NUCLEOTIDE SEQUENCE [LARGE SCALE GENOMIC DNA]</scope>
    <source>
        <strain evidence="8">GLS2T</strain>
    </source>
</reference>
<dbReference type="SUPFAM" id="SSF53822">
    <property type="entry name" value="Periplasmic binding protein-like I"/>
    <property type="match status" value="1"/>
</dbReference>
<dbReference type="PANTHER" id="PTHR30146:SF148">
    <property type="entry name" value="HTH-TYPE TRANSCRIPTIONAL REPRESSOR PURR-RELATED"/>
    <property type="match status" value="1"/>
</dbReference>
<keyword evidence="1" id="KW-0678">Repressor</keyword>
<dbReference type="InterPro" id="IPR028082">
    <property type="entry name" value="Peripla_BP_I"/>
</dbReference>
<dbReference type="Pfam" id="PF00356">
    <property type="entry name" value="LacI"/>
    <property type="match status" value="1"/>
</dbReference>
<dbReference type="SUPFAM" id="SSF53850">
    <property type="entry name" value="Periplasmic binding protein-like II"/>
    <property type="match status" value="1"/>
</dbReference>
<dbReference type="Pfam" id="PF13416">
    <property type="entry name" value="SBP_bac_8"/>
    <property type="match status" value="1"/>
</dbReference>
<name>A0ABY4DI27_9SPIR</name>
<proteinExistence type="predicted"/>
<evidence type="ECO:0000256" key="4">
    <source>
        <dbReference type="ARBA" id="ARBA00023163"/>
    </source>
</evidence>
<dbReference type="SMART" id="SM00354">
    <property type="entry name" value="HTH_LACI"/>
    <property type="match status" value="1"/>
</dbReference>
<evidence type="ECO:0000313" key="7">
    <source>
        <dbReference type="EMBL" id="UOM51531.1"/>
    </source>
</evidence>
<protein>
    <submittedName>
        <fullName evidence="7">Extracellular solute-binding protein</fullName>
    </submittedName>
</protein>
<keyword evidence="2" id="KW-0805">Transcription regulation</keyword>
<organism evidence="7 8">
    <name type="scientific">Sphaerochaeta associata</name>
    <dbReference type="NCBI Taxonomy" id="1129264"/>
    <lineage>
        <taxon>Bacteria</taxon>
        <taxon>Pseudomonadati</taxon>
        <taxon>Spirochaetota</taxon>
        <taxon>Spirochaetia</taxon>
        <taxon>Spirochaetales</taxon>
        <taxon>Sphaerochaetaceae</taxon>
        <taxon>Sphaerochaeta</taxon>
    </lineage>
</organism>
<feature type="domain" description="HTH lacI-type" evidence="5">
    <location>
        <begin position="2"/>
        <end position="56"/>
    </location>
</feature>
<gene>
    <name evidence="7" type="ORF">MUG09_01930</name>
</gene>
<sequence length="718" mass="80727">MATIKDIAKVAGVSQGTVSNVLNGKGNVSSDKMLRVEAAAHSLGYTANEKAKMLRKGSSNIIALIIPNPQDRHYVDFQISFTAFIEAQGYESVVYYSEDNAERERSLVEQIKASMAPGLACFSSVGAEAYKVYQELGFDPANVLFIERKGGPLWIGFDYAKAAADIAAYLRQCEVDSMCVVTEEKADNDETFIQLLREQYPSLSHVRTNLFNRKSKLLSLHESLPPSCVVTTHPGLARVWKNIQQSFFPETPSRLITLSTLNTLPEEDFERYELNYRYLGRKAAEQLLNALSSHQTSACVLPNNGFRTWSKSRMEPCLLRVLLLATPHSSALQHFAQKFSRETGIAISVEIASYERINEVLVSETLASEYDILRIGADVFSWDAPKVLRPLDEIPYSVDSVFTNLVEGVEQPYTHVRGRRYAIPISPSLQVLFYRKDLFEKPMYRRIYQETYHETLKVPSTFNQYNRIAGFFSNAINPISPIQYGSTLLLGKKPVVAGTEFMTRYFSYAPSLFEEGLPRLISDEAERAMQDILSLRHSISSPQTWWTEAAQEFANGKTAMTILFSNFASEFFGKNSQVSDKIGYSMVPGCRPLLGGGSLGVTRACRHPEQALRFIAWMASEPVASAVALFGGNPITASTLTNYEVIEAFPWMEMLSTGFTQALGQRTPSTNCAPFNDHKFVNLLGEAVWRCWYEQVPIKKSLQRAQQVYERERESFIR</sequence>
<dbReference type="PRINTS" id="PR00036">
    <property type="entry name" value="HTHLACI"/>
</dbReference>
<dbReference type="CDD" id="cd01392">
    <property type="entry name" value="HTH_LacI"/>
    <property type="match status" value="1"/>
</dbReference>
<dbReference type="SUPFAM" id="SSF47413">
    <property type="entry name" value="lambda repressor-like DNA-binding domains"/>
    <property type="match status" value="1"/>
</dbReference>
<dbReference type="Gene3D" id="3.40.50.2300">
    <property type="match status" value="1"/>
</dbReference>
<evidence type="ECO:0000259" key="6">
    <source>
        <dbReference type="PROSITE" id="PS50943"/>
    </source>
</evidence>
<dbReference type="PROSITE" id="PS00356">
    <property type="entry name" value="HTH_LACI_1"/>
    <property type="match status" value="1"/>
</dbReference>
<evidence type="ECO:0000313" key="8">
    <source>
        <dbReference type="Proteomes" id="UP000829708"/>
    </source>
</evidence>
<accession>A0ABY4DI27</accession>
<dbReference type="PANTHER" id="PTHR30146">
    <property type="entry name" value="LACI-RELATED TRANSCRIPTIONAL REPRESSOR"/>
    <property type="match status" value="1"/>
</dbReference>
<dbReference type="RefSeq" id="WP_244772957.1">
    <property type="nucleotide sequence ID" value="NZ_CP094929.1"/>
</dbReference>
<evidence type="ECO:0000256" key="2">
    <source>
        <dbReference type="ARBA" id="ARBA00023015"/>
    </source>
</evidence>